<dbReference type="Proteomes" id="UP000002497">
    <property type="component" value="Unassembled WGS sequence"/>
</dbReference>
<organism evidence="2">
    <name type="scientific">Coccidioides posadasii (strain RMSCC 757 / Silveira)</name>
    <name type="common">Valley fever fungus</name>
    <dbReference type="NCBI Taxonomy" id="443226"/>
    <lineage>
        <taxon>Eukaryota</taxon>
        <taxon>Fungi</taxon>
        <taxon>Dikarya</taxon>
        <taxon>Ascomycota</taxon>
        <taxon>Pezizomycotina</taxon>
        <taxon>Eurotiomycetes</taxon>
        <taxon>Eurotiomycetidae</taxon>
        <taxon>Onygenales</taxon>
        <taxon>Onygenaceae</taxon>
        <taxon>Coccidioides</taxon>
    </lineage>
</organism>
<dbReference type="EMBL" id="GL636512">
    <property type="protein sequence ID" value="EFW13656.1"/>
    <property type="molecule type" value="Genomic_DNA"/>
</dbReference>
<name>E9DIQ2_COCPS</name>
<evidence type="ECO:0000313" key="1">
    <source>
        <dbReference type="EMBL" id="EFW13656.1"/>
    </source>
</evidence>
<gene>
    <name evidence="1" type="ORF">CPSG_09695</name>
</gene>
<evidence type="ECO:0000313" key="2">
    <source>
        <dbReference type="Proteomes" id="UP000002497"/>
    </source>
</evidence>
<reference evidence="2" key="1">
    <citation type="journal article" date="2010" name="Genome Res.">
        <title>Population genomic sequencing of Coccidioides fungi reveals recent hybridization and transposon control.</title>
        <authorList>
            <person name="Neafsey D.E."/>
            <person name="Barker B.M."/>
            <person name="Sharpton T.J."/>
            <person name="Stajich J.E."/>
            <person name="Park D.J."/>
            <person name="Whiston E."/>
            <person name="Hung C.-Y."/>
            <person name="McMahan C."/>
            <person name="White J."/>
            <person name="Sykes S."/>
            <person name="Heiman D."/>
            <person name="Young S."/>
            <person name="Zeng Q."/>
            <person name="Abouelleil A."/>
            <person name="Aftuck L."/>
            <person name="Bessette D."/>
            <person name="Brown A."/>
            <person name="FitzGerald M."/>
            <person name="Lui A."/>
            <person name="Macdonald J.P."/>
            <person name="Priest M."/>
            <person name="Orbach M.J."/>
            <person name="Galgiani J.N."/>
            <person name="Kirkland T.N."/>
            <person name="Cole G.T."/>
            <person name="Birren B.W."/>
            <person name="Henn M.R."/>
            <person name="Taylor J.W."/>
            <person name="Rounsley S.D."/>
        </authorList>
    </citation>
    <scope>NUCLEOTIDE SEQUENCE [LARGE SCALE GENOMIC DNA]</scope>
    <source>
        <strain evidence="2">RMSCC 757 / Silveira</strain>
    </source>
</reference>
<dbReference type="HOGENOM" id="CLU_2687656_0_0_1"/>
<keyword evidence="2" id="KW-1185">Reference proteome</keyword>
<sequence length="74" mass="8107">MRMSSENGFLPVSPTSPIPIAFSTGFNSLMEARMGRKLASIICFPNKQHPKPGAGSSVILKRVLCDLWRSACLR</sequence>
<protein>
    <submittedName>
        <fullName evidence="1">Uncharacterized protein</fullName>
    </submittedName>
</protein>
<dbReference type="VEuPathDB" id="FungiDB:CPSG_09695"/>
<dbReference type="AlphaFoldDB" id="E9DIQ2"/>
<accession>E9DIQ2</accession>
<reference evidence="2" key="2">
    <citation type="submission" date="2010-03" db="EMBL/GenBank/DDBJ databases">
        <title>The genome sequence of Coccidioides posadasii strain Silveira.</title>
        <authorList>
            <consortium name="The Broad Institute Genome Sequencing Center for Infectious Disease"/>
            <person name="Neafsey D."/>
            <person name="Orbach M."/>
            <person name="Henn M.R."/>
            <person name="Cole G.T."/>
            <person name="Galgiani J."/>
            <person name="Gardner M.J."/>
            <person name="Kirkland T.N."/>
            <person name="Taylor J.W."/>
            <person name="Young S.K."/>
            <person name="Zeng Q."/>
            <person name="Koehrsen M."/>
            <person name="Alvarado L."/>
            <person name="Berlin A."/>
            <person name="Borenstein D."/>
            <person name="Chapman S.B."/>
            <person name="Chen Z."/>
            <person name="Engels R."/>
            <person name="Freedman E."/>
            <person name="Gellesch M."/>
            <person name="Goldberg J."/>
            <person name="Griggs A."/>
            <person name="Gujja S."/>
            <person name="Heilman E."/>
            <person name="Heiman D."/>
            <person name="Howarth C."/>
            <person name="Jen D."/>
            <person name="Larson L."/>
            <person name="Mehta T."/>
            <person name="Neiman D."/>
            <person name="Park D."/>
            <person name="Pearson M."/>
            <person name="Richards J."/>
            <person name="Roberts A."/>
            <person name="Saif S."/>
            <person name="Shea T."/>
            <person name="Shenoy N."/>
            <person name="Sisk P."/>
            <person name="Stolte C."/>
            <person name="Sykes S."/>
            <person name="Walk T."/>
            <person name="White J."/>
            <person name="Yandava C."/>
            <person name="Haas B."/>
            <person name="Nusbaum C."/>
            <person name="Birren B."/>
        </authorList>
    </citation>
    <scope>NUCLEOTIDE SEQUENCE [LARGE SCALE GENOMIC DNA]</scope>
    <source>
        <strain evidence="2">RMSCC 757 / Silveira</strain>
    </source>
</reference>
<proteinExistence type="predicted"/>